<evidence type="ECO:0000259" key="9">
    <source>
        <dbReference type="Pfam" id="PF01529"/>
    </source>
</evidence>
<feature type="transmembrane region" description="Helical" evidence="7">
    <location>
        <begin position="166"/>
        <end position="184"/>
    </location>
</feature>
<keyword evidence="11" id="KW-1185">Reference proteome</keyword>
<keyword evidence="2 7" id="KW-0808">Transferase</keyword>
<reference evidence="10" key="1">
    <citation type="submission" date="2023-10" db="EMBL/GenBank/DDBJ databases">
        <authorList>
            <person name="Chen Y."/>
            <person name="Shah S."/>
            <person name="Dougan E. K."/>
            <person name="Thang M."/>
            <person name="Chan C."/>
        </authorList>
    </citation>
    <scope>NUCLEOTIDE SEQUENCE [LARGE SCALE GENOMIC DNA]</scope>
</reference>
<proteinExistence type="inferred from homology"/>
<evidence type="ECO:0000256" key="3">
    <source>
        <dbReference type="ARBA" id="ARBA00022692"/>
    </source>
</evidence>
<dbReference type="Pfam" id="PF01529">
    <property type="entry name" value="DHHC"/>
    <property type="match status" value="1"/>
</dbReference>
<gene>
    <name evidence="10" type="ORF">PCOR1329_LOCUS38485</name>
</gene>
<evidence type="ECO:0000256" key="7">
    <source>
        <dbReference type="RuleBase" id="RU079119"/>
    </source>
</evidence>
<evidence type="ECO:0000256" key="8">
    <source>
        <dbReference type="SAM" id="MobiDB-lite"/>
    </source>
</evidence>
<comment type="caution">
    <text evidence="10">The sequence shown here is derived from an EMBL/GenBank/DDBJ whole genome shotgun (WGS) entry which is preliminary data.</text>
</comment>
<comment type="domain">
    <text evidence="7">The DHHC domain is required for palmitoyltransferase activity.</text>
</comment>
<sequence length="342" mass="37314">MAFKCQRWTLANALPVIFVLWIIATIYGAHAWLHLRPLRERDPCSFYVEAAVSNTLTALLLVCLGRAMFTDPGSVPDVPEWRDAQGGVWGSWQGTRGGPVSRDQTGESGSVVHEVKQTGGRRFCKWCDSYKPDRCHHCRVCKSCVLRMDHHCPWIANCVGFRNHKCFFLLVLYSFLNCAFIFVTMSQSLVRSLSLEYRSSMERFLMVFGLTLACIMALLLKAFLSLHIWLMLKATTTIELCEKRSRQGCSKPLPCYEQGAYENLRAVLGPSPLLWLLPVAPPAGDGLHFPVREARACAAQGADAGASVGAPAGAAGGGGALLGPEAETDAPAAQGGESPVAR</sequence>
<keyword evidence="3 7" id="KW-0812">Transmembrane</keyword>
<feature type="transmembrane region" description="Helical" evidence="7">
    <location>
        <begin position="12"/>
        <end position="33"/>
    </location>
</feature>
<keyword evidence="5 7" id="KW-0472">Membrane</keyword>
<dbReference type="Proteomes" id="UP001189429">
    <property type="component" value="Unassembled WGS sequence"/>
</dbReference>
<protein>
    <recommendedName>
        <fullName evidence="7">Palmitoyltransferase</fullName>
        <ecNumber evidence="7">2.3.1.225</ecNumber>
    </recommendedName>
</protein>
<evidence type="ECO:0000256" key="1">
    <source>
        <dbReference type="ARBA" id="ARBA00004141"/>
    </source>
</evidence>
<keyword evidence="4 7" id="KW-1133">Transmembrane helix</keyword>
<evidence type="ECO:0000313" key="11">
    <source>
        <dbReference type="Proteomes" id="UP001189429"/>
    </source>
</evidence>
<dbReference type="InterPro" id="IPR001594">
    <property type="entry name" value="Palmitoyltrfase_DHHC"/>
</dbReference>
<evidence type="ECO:0000256" key="2">
    <source>
        <dbReference type="ARBA" id="ARBA00022679"/>
    </source>
</evidence>
<evidence type="ECO:0000313" key="10">
    <source>
        <dbReference type="EMBL" id="CAK0844393.1"/>
    </source>
</evidence>
<dbReference type="PANTHER" id="PTHR12246">
    <property type="entry name" value="PALMITOYLTRANSFERASE ZDHHC16"/>
    <property type="match status" value="1"/>
</dbReference>
<evidence type="ECO:0000256" key="5">
    <source>
        <dbReference type="ARBA" id="ARBA00023136"/>
    </source>
</evidence>
<keyword evidence="6 7" id="KW-0012">Acyltransferase</keyword>
<feature type="domain" description="Palmitoyltransferase DHHC" evidence="9">
    <location>
        <begin position="119"/>
        <end position="243"/>
    </location>
</feature>
<comment type="subcellular location">
    <subcellularLocation>
        <location evidence="1">Membrane</location>
        <topology evidence="1">Multi-pass membrane protein</topology>
    </subcellularLocation>
</comment>
<evidence type="ECO:0000256" key="4">
    <source>
        <dbReference type="ARBA" id="ARBA00022989"/>
    </source>
</evidence>
<dbReference type="EMBL" id="CAUYUJ010014660">
    <property type="protein sequence ID" value="CAK0844393.1"/>
    <property type="molecule type" value="Genomic_DNA"/>
</dbReference>
<evidence type="ECO:0000256" key="6">
    <source>
        <dbReference type="ARBA" id="ARBA00023315"/>
    </source>
</evidence>
<comment type="similarity">
    <text evidence="7">Belongs to the DHHC palmitoyltransferase family.</text>
</comment>
<dbReference type="InterPro" id="IPR039859">
    <property type="entry name" value="PFA4/ZDH16/20/ERF2-like"/>
</dbReference>
<feature type="transmembrane region" description="Helical" evidence="7">
    <location>
        <begin position="45"/>
        <end position="64"/>
    </location>
</feature>
<name>A0ABN9TF73_9DINO</name>
<comment type="catalytic activity">
    <reaction evidence="7">
        <text>L-cysteinyl-[protein] + hexadecanoyl-CoA = S-hexadecanoyl-L-cysteinyl-[protein] + CoA</text>
        <dbReference type="Rhea" id="RHEA:36683"/>
        <dbReference type="Rhea" id="RHEA-COMP:10131"/>
        <dbReference type="Rhea" id="RHEA-COMP:11032"/>
        <dbReference type="ChEBI" id="CHEBI:29950"/>
        <dbReference type="ChEBI" id="CHEBI:57287"/>
        <dbReference type="ChEBI" id="CHEBI:57379"/>
        <dbReference type="ChEBI" id="CHEBI:74151"/>
        <dbReference type="EC" id="2.3.1.225"/>
    </reaction>
</comment>
<organism evidence="10 11">
    <name type="scientific">Prorocentrum cordatum</name>
    <dbReference type="NCBI Taxonomy" id="2364126"/>
    <lineage>
        <taxon>Eukaryota</taxon>
        <taxon>Sar</taxon>
        <taxon>Alveolata</taxon>
        <taxon>Dinophyceae</taxon>
        <taxon>Prorocentrales</taxon>
        <taxon>Prorocentraceae</taxon>
        <taxon>Prorocentrum</taxon>
    </lineage>
</organism>
<feature type="region of interest" description="Disordered" evidence="8">
    <location>
        <begin position="318"/>
        <end position="342"/>
    </location>
</feature>
<accession>A0ABN9TF73</accession>
<dbReference type="EC" id="2.3.1.225" evidence="7"/>
<feature type="transmembrane region" description="Helical" evidence="7">
    <location>
        <begin position="204"/>
        <end position="224"/>
    </location>
</feature>
<dbReference type="PROSITE" id="PS50216">
    <property type="entry name" value="DHHC"/>
    <property type="match status" value="1"/>
</dbReference>